<keyword evidence="1" id="KW-0472">Membrane</keyword>
<protein>
    <submittedName>
        <fullName evidence="2">Uncharacterized protein</fullName>
    </submittedName>
</protein>
<reference evidence="3" key="1">
    <citation type="journal article" date="2019" name="Int. J. Syst. Evol. Microbiol.">
        <title>The Global Catalogue of Microorganisms (GCM) 10K type strain sequencing project: providing services to taxonomists for standard genome sequencing and annotation.</title>
        <authorList>
            <consortium name="The Broad Institute Genomics Platform"/>
            <consortium name="The Broad Institute Genome Sequencing Center for Infectious Disease"/>
            <person name="Wu L."/>
            <person name="Ma J."/>
        </authorList>
    </citation>
    <scope>NUCLEOTIDE SEQUENCE [LARGE SCALE GENOMIC DNA]</scope>
    <source>
        <strain evidence="3">CCUG 54822</strain>
    </source>
</reference>
<keyword evidence="1" id="KW-0812">Transmembrane</keyword>
<keyword evidence="3" id="KW-1185">Reference proteome</keyword>
<feature type="transmembrane region" description="Helical" evidence="1">
    <location>
        <begin position="99"/>
        <end position="124"/>
    </location>
</feature>
<evidence type="ECO:0000313" key="2">
    <source>
        <dbReference type="EMBL" id="MFD1362734.1"/>
    </source>
</evidence>
<sequence>MTTIKQKMNWKVLGIMAVFSTAMILFMMPDIVQAASVPDQTSDITSRDLDSTVGEIVKIIIRFLAGIAGVILLGKLVLDGMKLIGSSGNPQTRTEAIHGIMWSLAGGILAIGASVFAGVIVGLIQNIV</sequence>
<gene>
    <name evidence="2" type="ORF">ACFQ4A_13825</name>
</gene>
<evidence type="ECO:0000313" key="3">
    <source>
        <dbReference type="Proteomes" id="UP001597178"/>
    </source>
</evidence>
<accession>A0ABW3ZWV4</accession>
<evidence type="ECO:0000256" key="1">
    <source>
        <dbReference type="SAM" id="Phobius"/>
    </source>
</evidence>
<dbReference type="Proteomes" id="UP001597178">
    <property type="component" value="Unassembled WGS sequence"/>
</dbReference>
<dbReference type="InterPro" id="IPR043993">
    <property type="entry name" value="T4SS_pilin"/>
</dbReference>
<name>A0ABW3ZWV4_9BACI</name>
<feature type="transmembrane region" description="Helical" evidence="1">
    <location>
        <begin position="58"/>
        <end position="78"/>
    </location>
</feature>
<keyword evidence="1" id="KW-1133">Transmembrane helix</keyword>
<dbReference type="Pfam" id="PF18895">
    <property type="entry name" value="T4SS_pilin"/>
    <property type="match status" value="1"/>
</dbReference>
<organism evidence="2 3">
    <name type="scientific">Lentibacillus salinarum</name>
    <dbReference type="NCBI Taxonomy" id="446820"/>
    <lineage>
        <taxon>Bacteria</taxon>
        <taxon>Bacillati</taxon>
        <taxon>Bacillota</taxon>
        <taxon>Bacilli</taxon>
        <taxon>Bacillales</taxon>
        <taxon>Bacillaceae</taxon>
        <taxon>Lentibacillus</taxon>
    </lineage>
</organism>
<dbReference type="EMBL" id="JBHTNH010000028">
    <property type="protein sequence ID" value="MFD1362734.1"/>
    <property type="molecule type" value="Genomic_DNA"/>
</dbReference>
<dbReference type="RefSeq" id="WP_382401572.1">
    <property type="nucleotide sequence ID" value="NZ_JBHTNH010000028.1"/>
</dbReference>
<proteinExistence type="predicted"/>
<comment type="caution">
    <text evidence="2">The sequence shown here is derived from an EMBL/GenBank/DDBJ whole genome shotgun (WGS) entry which is preliminary data.</text>
</comment>